<dbReference type="PANTHER" id="PTHR43540">
    <property type="entry name" value="PEROXYUREIDOACRYLATE/UREIDOACRYLATE AMIDOHYDROLASE-RELATED"/>
    <property type="match status" value="1"/>
</dbReference>
<dbReference type="InterPro" id="IPR036380">
    <property type="entry name" value="Isochorismatase-like_sf"/>
</dbReference>
<dbReference type="eggNOG" id="COG1335">
    <property type="taxonomic scope" value="Bacteria"/>
</dbReference>
<dbReference type="RefSeq" id="WP_027828846.1">
    <property type="nucleotide sequence ID" value="NZ_AUEH01000030.1"/>
</dbReference>
<dbReference type="PATRIC" id="fig|1122147.4.peg.2796"/>
<dbReference type="GO" id="GO:0016787">
    <property type="term" value="F:hydrolase activity"/>
    <property type="evidence" value="ECO:0007669"/>
    <property type="project" value="UniProtKB-KW"/>
</dbReference>
<organism evidence="4 5">
    <name type="scientific">Schleiferilactobacillus harbinensis DSM 16991</name>
    <dbReference type="NCBI Taxonomy" id="1122147"/>
    <lineage>
        <taxon>Bacteria</taxon>
        <taxon>Bacillati</taxon>
        <taxon>Bacillota</taxon>
        <taxon>Bacilli</taxon>
        <taxon>Lactobacillales</taxon>
        <taxon>Lactobacillaceae</taxon>
        <taxon>Schleiferilactobacillus</taxon>
    </lineage>
</organism>
<evidence type="ECO:0000313" key="5">
    <source>
        <dbReference type="Proteomes" id="UP000050949"/>
    </source>
</evidence>
<dbReference type="PANTHER" id="PTHR43540:SF10">
    <property type="entry name" value="ISOCHORISMATASE"/>
    <property type="match status" value="1"/>
</dbReference>
<comment type="caution">
    <text evidence="4">The sequence shown here is derived from an EMBL/GenBank/DDBJ whole genome shotgun (WGS) entry which is preliminary data.</text>
</comment>
<dbReference type="AlphaFoldDB" id="A0A0R1XGK1"/>
<keyword evidence="2" id="KW-0378">Hydrolase</keyword>
<evidence type="ECO:0000313" key="4">
    <source>
        <dbReference type="EMBL" id="KRM27275.1"/>
    </source>
</evidence>
<dbReference type="Proteomes" id="UP000050949">
    <property type="component" value="Unassembled WGS sequence"/>
</dbReference>
<dbReference type="OrthoDB" id="9796485at2"/>
<dbReference type="Pfam" id="PF00857">
    <property type="entry name" value="Isochorismatase"/>
    <property type="match status" value="1"/>
</dbReference>
<dbReference type="Gene3D" id="3.40.50.850">
    <property type="entry name" value="Isochorismatase-like"/>
    <property type="match status" value="1"/>
</dbReference>
<dbReference type="EMBL" id="AZFW01000052">
    <property type="protein sequence ID" value="KRM27275.1"/>
    <property type="molecule type" value="Genomic_DNA"/>
</dbReference>
<reference evidence="4 5" key="1">
    <citation type="journal article" date="2015" name="Genome Announc.">
        <title>Expanding the biotechnology potential of lactobacilli through comparative genomics of 213 strains and associated genera.</title>
        <authorList>
            <person name="Sun Z."/>
            <person name="Harris H.M."/>
            <person name="McCann A."/>
            <person name="Guo C."/>
            <person name="Argimon S."/>
            <person name="Zhang W."/>
            <person name="Yang X."/>
            <person name="Jeffery I.B."/>
            <person name="Cooney J.C."/>
            <person name="Kagawa T.F."/>
            <person name="Liu W."/>
            <person name="Song Y."/>
            <person name="Salvetti E."/>
            <person name="Wrobel A."/>
            <person name="Rasinkangas P."/>
            <person name="Parkhill J."/>
            <person name="Rea M.C."/>
            <person name="O'Sullivan O."/>
            <person name="Ritari J."/>
            <person name="Douillard F.P."/>
            <person name="Paul Ross R."/>
            <person name="Yang R."/>
            <person name="Briner A.E."/>
            <person name="Felis G.E."/>
            <person name="de Vos W.M."/>
            <person name="Barrangou R."/>
            <person name="Klaenhammer T.R."/>
            <person name="Caufield P.W."/>
            <person name="Cui Y."/>
            <person name="Zhang H."/>
            <person name="O'Toole P.W."/>
        </authorList>
    </citation>
    <scope>NUCLEOTIDE SEQUENCE [LARGE SCALE GENOMIC DNA]</scope>
    <source>
        <strain evidence="4 5">DSM 16991</strain>
    </source>
</reference>
<gene>
    <name evidence="4" type="ORF">FC91_GL002713</name>
</gene>
<evidence type="ECO:0000256" key="1">
    <source>
        <dbReference type="ARBA" id="ARBA00006336"/>
    </source>
</evidence>
<evidence type="ECO:0000256" key="2">
    <source>
        <dbReference type="ARBA" id="ARBA00022801"/>
    </source>
</evidence>
<accession>A0A0R1XGK1</accession>
<feature type="domain" description="Isochorismatase-like" evidence="3">
    <location>
        <begin position="7"/>
        <end position="185"/>
    </location>
</feature>
<comment type="similarity">
    <text evidence="1">Belongs to the isochorismatase family.</text>
</comment>
<dbReference type="SUPFAM" id="SSF52499">
    <property type="entry name" value="Isochorismatase-like hydrolases"/>
    <property type="match status" value="1"/>
</dbReference>
<proteinExistence type="inferred from homology"/>
<dbReference type="InterPro" id="IPR000868">
    <property type="entry name" value="Isochorismatase-like_dom"/>
</dbReference>
<dbReference type="InterPro" id="IPR050272">
    <property type="entry name" value="Isochorismatase-like_hydrls"/>
</dbReference>
<protein>
    <submittedName>
        <fullName evidence="4">Amidase</fullName>
    </submittedName>
</protein>
<sequence>MAHTNEALLIIDYTNDFVADKGVLTCGAPGQKLADNIIALADEFRDQDGWVYLPTDVHTPHDPYHPESKLFPPHNVRNTWGREFYGPLKPWYAAHQAEERVTMFDKTRYSAFAGTALDLRLRERKIDTVHLVGVCTDICVLHTAVDAYNLNYQIVVHQNAVAALTPAGQDWALGHFAHVLGAQVTDSLKEGF</sequence>
<evidence type="ECO:0000259" key="3">
    <source>
        <dbReference type="Pfam" id="PF00857"/>
    </source>
</evidence>
<name>A0A0R1XGK1_9LACO</name>
<dbReference type="CDD" id="cd00431">
    <property type="entry name" value="cysteine_hydrolases"/>
    <property type="match status" value="1"/>
</dbReference>